<feature type="compositionally biased region" description="Low complexity" evidence="1">
    <location>
        <begin position="20"/>
        <end position="38"/>
    </location>
</feature>
<name>A0A1X2GKM1_9FUNG</name>
<accession>A0A1X2GKM1</accession>
<keyword evidence="3" id="KW-1185">Reference proteome</keyword>
<feature type="region of interest" description="Disordered" evidence="1">
    <location>
        <begin position="136"/>
        <end position="201"/>
    </location>
</feature>
<gene>
    <name evidence="2" type="ORF">DM01DRAFT_1017114</name>
</gene>
<dbReference type="OrthoDB" id="2291098at2759"/>
<evidence type="ECO:0000313" key="2">
    <source>
        <dbReference type="EMBL" id="ORX56256.1"/>
    </source>
</evidence>
<feature type="region of interest" description="Disordered" evidence="1">
    <location>
        <begin position="218"/>
        <end position="277"/>
    </location>
</feature>
<protein>
    <submittedName>
        <fullName evidence="2">Uncharacterized protein</fullName>
    </submittedName>
</protein>
<feature type="region of interest" description="Disordered" evidence="1">
    <location>
        <begin position="58"/>
        <end position="107"/>
    </location>
</feature>
<comment type="caution">
    <text evidence="2">The sequence shown here is derived from an EMBL/GenBank/DDBJ whole genome shotgun (WGS) entry which is preliminary data.</text>
</comment>
<dbReference type="Proteomes" id="UP000242146">
    <property type="component" value="Unassembled WGS sequence"/>
</dbReference>
<feature type="compositionally biased region" description="Polar residues" evidence="1">
    <location>
        <begin position="244"/>
        <end position="272"/>
    </location>
</feature>
<feature type="compositionally biased region" description="Low complexity" evidence="1">
    <location>
        <begin position="337"/>
        <end position="367"/>
    </location>
</feature>
<feature type="compositionally biased region" description="Polar residues" evidence="1">
    <location>
        <begin position="305"/>
        <end position="319"/>
    </location>
</feature>
<feature type="compositionally biased region" description="Low complexity" evidence="1">
    <location>
        <begin position="218"/>
        <end position="230"/>
    </location>
</feature>
<dbReference type="AlphaFoldDB" id="A0A1X2GKM1"/>
<evidence type="ECO:0000313" key="3">
    <source>
        <dbReference type="Proteomes" id="UP000242146"/>
    </source>
</evidence>
<sequence>MPVTKSPIRHSLLEDYDSTLSRPRLSQRRQQLQDLDQLAETTTARSKRRAELKLLASSSNSAHFDDNDSSDYDPPSSRAKHLHSLHSSSLQMSSSIASSPAMNDSTEKLDLREASLEMLEDLIAQSAERLANYRLRRQSDQFSGNDPRLPPSSPTTNEHTIVPSSSPSPPSTVANKRTSQHDLSPIPTAASPPKRPLPHSLSSHHILDKQTFSLVSPTSSKSVSSKLWSPQNAGSLPRQRADSHQPSSSTTLRSKGTPTSPLSSTHDTSTPHQGRRLRTLSTLDTVPLATTSFSTLPRTAKPTVASLSKRNSTASQTASALPDTKPKRRSRHVSMMNNPSSTTLSSPSSSTTIHTSHHPNTSPSSASRQQLSKEARASHRFSHSSQKNRLSTQPPPLTKSKSTASLRKRGKVN</sequence>
<proteinExistence type="predicted"/>
<organism evidence="2 3">
    <name type="scientific">Hesseltinella vesiculosa</name>
    <dbReference type="NCBI Taxonomy" id="101127"/>
    <lineage>
        <taxon>Eukaryota</taxon>
        <taxon>Fungi</taxon>
        <taxon>Fungi incertae sedis</taxon>
        <taxon>Mucoromycota</taxon>
        <taxon>Mucoromycotina</taxon>
        <taxon>Mucoromycetes</taxon>
        <taxon>Mucorales</taxon>
        <taxon>Cunninghamellaceae</taxon>
        <taxon>Hesseltinella</taxon>
    </lineage>
</organism>
<dbReference type="STRING" id="101127.A0A1X2GKM1"/>
<feature type="region of interest" description="Disordered" evidence="1">
    <location>
        <begin position="300"/>
        <end position="413"/>
    </location>
</feature>
<feature type="compositionally biased region" description="Polar residues" evidence="1">
    <location>
        <begin position="383"/>
        <end position="392"/>
    </location>
</feature>
<dbReference type="EMBL" id="MCGT01000010">
    <property type="protein sequence ID" value="ORX56256.1"/>
    <property type="molecule type" value="Genomic_DNA"/>
</dbReference>
<evidence type="ECO:0000256" key="1">
    <source>
        <dbReference type="SAM" id="MobiDB-lite"/>
    </source>
</evidence>
<feature type="compositionally biased region" description="Low complexity" evidence="1">
    <location>
        <begin position="85"/>
        <end position="101"/>
    </location>
</feature>
<reference evidence="2 3" key="1">
    <citation type="submission" date="2016-07" db="EMBL/GenBank/DDBJ databases">
        <title>Pervasive Adenine N6-methylation of Active Genes in Fungi.</title>
        <authorList>
            <consortium name="DOE Joint Genome Institute"/>
            <person name="Mondo S.J."/>
            <person name="Dannebaum R.O."/>
            <person name="Kuo R.C."/>
            <person name="Labutti K."/>
            <person name="Haridas S."/>
            <person name="Kuo A."/>
            <person name="Salamov A."/>
            <person name="Ahrendt S.R."/>
            <person name="Lipzen A."/>
            <person name="Sullivan W."/>
            <person name="Andreopoulos W.B."/>
            <person name="Clum A."/>
            <person name="Lindquist E."/>
            <person name="Daum C."/>
            <person name="Ramamoorthy G.K."/>
            <person name="Gryganskyi A."/>
            <person name="Culley D."/>
            <person name="Magnuson J.K."/>
            <person name="James T.Y."/>
            <person name="O'Malley M.A."/>
            <person name="Stajich J.E."/>
            <person name="Spatafora J.W."/>
            <person name="Visel A."/>
            <person name="Grigoriev I.V."/>
        </authorList>
    </citation>
    <scope>NUCLEOTIDE SEQUENCE [LARGE SCALE GENOMIC DNA]</scope>
    <source>
        <strain evidence="2 3">NRRL 3301</strain>
    </source>
</reference>
<feature type="region of interest" description="Disordered" evidence="1">
    <location>
        <begin position="1"/>
        <end position="46"/>
    </location>
</feature>